<dbReference type="PROSITE" id="PS50977">
    <property type="entry name" value="HTH_TETR_2"/>
    <property type="match status" value="1"/>
</dbReference>
<evidence type="ECO:0000313" key="8">
    <source>
        <dbReference type="Proteomes" id="UP001589627"/>
    </source>
</evidence>
<name>A0ABV5YW26_9ACTN</name>
<evidence type="ECO:0000259" key="6">
    <source>
        <dbReference type="PROSITE" id="PS50977"/>
    </source>
</evidence>
<evidence type="ECO:0000256" key="3">
    <source>
        <dbReference type="ARBA" id="ARBA00023125"/>
    </source>
</evidence>
<evidence type="ECO:0000256" key="1">
    <source>
        <dbReference type="ARBA" id="ARBA00022491"/>
    </source>
</evidence>
<keyword evidence="2" id="KW-0805">Transcription regulation</keyword>
<evidence type="ECO:0000256" key="5">
    <source>
        <dbReference type="PROSITE-ProRule" id="PRU00335"/>
    </source>
</evidence>
<dbReference type="InterPro" id="IPR004111">
    <property type="entry name" value="Repressor_TetR_C"/>
</dbReference>
<dbReference type="EMBL" id="JBHLZP010000672">
    <property type="protein sequence ID" value="MFB9839259.1"/>
    <property type="molecule type" value="Genomic_DNA"/>
</dbReference>
<feature type="DNA-binding region" description="H-T-H motif" evidence="5">
    <location>
        <begin position="41"/>
        <end position="60"/>
    </location>
</feature>
<keyword evidence="3 5" id="KW-0238">DNA-binding</keyword>
<dbReference type="InterPro" id="IPR003012">
    <property type="entry name" value="Tet_transcr_reg_TetR"/>
</dbReference>
<organism evidence="7 8">
    <name type="scientific">Actinoallomurus acaciae</name>
    <dbReference type="NCBI Taxonomy" id="502577"/>
    <lineage>
        <taxon>Bacteria</taxon>
        <taxon>Bacillati</taxon>
        <taxon>Actinomycetota</taxon>
        <taxon>Actinomycetes</taxon>
        <taxon>Streptosporangiales</taxon>
        <taxon>Thermomonosporaceae</taxon>
        <taxon>Actinoallomurus</taxon>
    </lineage>
</organism>
<dbReference type="Pfam" id="PF00440">
    <property type="entry name" value="TetR_N"/>
    <property type="match status" value="1"/>
</dbReference>
<keyword evidence="1" id="KW-0678">Repressor</keyword>
<protein>
    <submittedName>
        <fullName evidence="7">TetR/AcrR family transcriptional regulator</fullName>
    </submittedName>
</protein>
<proteinExistence type="predicted"/>
<evidence type="ECO:0000256" key="4">
    <source>
        <dbReference type="ARBA" id="ARBA00023163"/>
    </source>
</evidence>
<reference evidence="7 8" key="1">
    <citation type="submission" date="2024-09" db="EMBL/GenBank/DDBJ databases">
        <authorList>
            <person name="Sun Q."/>
            <person name="Mori K."/>
        </authorList>
    </citation>
    <scope>NUCLEOTIDE SEQUENCE [LARGE SCALE GENOMIC DNA]</scope>
    <source>
        <strain evidence="7 8">TBRC 0563</strain>
    </source>
</reference>
<dbReference type="RefSeq" id="WP_378212340.1">
    <property type="nucleotide sequence ID" value="NZ_JBHLZP010000672.1"/>
</dbReference>
<gene>
    <name evidence="7" type="ORF">ACFFNX_44665</name>
</gene>
<sequence length="222" mass="24401">MGSSDDRPGAPRRRAWGSLSRAQIVETALAIARAEGLDALTIRRLAADLGASRMALYRHVADKDALVGLVMNAIAEHDLVPPGIDEGPWPHRLRLLAAGMRRELAAYPGMVEVLMTQEHSHGPGALRLVETILTILADAGLDERQAARHYMIFIDLVLGRLDRELHGDPIGRHRTASLVASWEESDYPRLRAAAPHLREADVEEIFDAELDMLIHAIEAAAR</sequence>
<dbReference type="Gene3D" id="1.10.10.60">
    <property type="entry name" value="Homeodomain-like"/>
    <property type="match status" value="1"/>
</dbReference>
<feature type="domain" description="HTH tetR-type" evidence="6">
    <location>
        <begin position="18"/>
        <end position="78"/>
    </location>
</feature>
<dbReference type="Gene3D" id="1.10.357.10">
    <property type="entry name" value="Tetracycline Repressor, domain 2"/>
    <property type="match status" value="1"/>
</dbReference>
<dbReference type="Pfam" id="PF02909">
    <property type="entry name" value="TetR_C_1"/>
    <property type="match status" value="1"/>
</dbReference>
<dbReference type="PRINTS" id="PR00400">
    <property type="entry name" value="TETREPRESSOR"/>
</dbReference>
<evidence type="ECO:0000313" key="7">
    <source>
        <dbReference type="EMBL" id="MFB9839259.1"/>
    </source>
</evidence>
<dbReference type="Proteomes" id="UP001589627">
    <property type="component" value="Unassembled WGS sequence"/>
</dbReference>
<dbReference type="SUPFAM" id="SSF48498">
    <property type="entry name" value="Tetracyclin repressor-like, C-terminal domain"/>
    <property type="match status" value="1"/>
</dbReference>
<accession>A0ABV5YW26</accession>
<dbReference type="InterPro" id="IPR050109">
    <property type="entry name" value="HTH-type_TetR-like_transc_reg"/>
</dbReference>
<dbReference type="PANTHER" id="PTHR30055">
    <property type="entry name" value="HTH-TYPE TRANSCRIPTIONAL REGULATOR RUTR"/>
    <property type="match status" value="1"/>
</dbReference>
<dbReference type="InterPro" id="IPR001647">
    <property type="entry name" value="HTH_TetR"/>
</dbReference>
<evidence type="ECO:0000256" key="2">
    <source>
        <dbReference type="ARBA" id="ARBA00023015"/>
    </source>
</evidence>
<dbReference type="InterPro" id="IPR036271">
    <property type="entry name" value="Tet_transcr_reg_TetR-rel_C_sf"/>
</dbReference>
<dbReference type="PANTHER" id="PTHR30055:SF151">
    <property type="entry name" value="TRANSCRIPTIONAL REGULATORY PROTEIN"/>
    <property type="match status" value="1"/>
</dbReference>
<keyword evidence="8" id="KW-1185">Reference proteome</keyword>
<comment type="caution">
    <text evidence="7">The sequence shown here is derived from an EMBL/GenBank/DDBJ whole genome shotgun (WGS) entry which is preliminary data.</text>
</comment>
<dbReference type="InterPro" id="IPR009057">
    <property type="entry name" value="Homeodomain-like_sf"/>
</dbReference>
<keyword evidence="4" id="KW-0804">Transcription</keyword>
<dbReference type="SUPFAM" id="SSF46689">
    <property type="entry name" value="Homeodomain-like"/>
    <property type="match status" value="1"/>
</dbReference>